<dbReference type="HAMAP" id="MF_00185">
    <property type="entry name" value="IPP_trans"/>
    <property type="match status" value="1"/>
</dbReference>
<comment type="caution">
    <text evidence="10">Lacks conserved residue(s) required for the propagation of feature annotation.</text>
</comment>
<dbReference type="Gene3D" id="1.10.20.140">
    <property type="match status" value="1"/>
</dbReference>
<dbReference type="Pfam" id="PF01715">
    <property type="entry name" value="IPPT"/>
    <property type="match status" value="1"/>
</dbReference>
<dbReference type="PANTHER" id="PTHR11088:SF60">
    <property type="entry name" value="TRNA DIMETHYLALLYLTRANSFERASE"/>
    <property type="match status" value="1"/>
</dbReference>
<gene>
    <name evidence="10" type="primary">miaA</name>
    <name evidence="14" type="ORF">SAMN02745975_02338</name>
</gene>
<evidence type="ECO:0000256" key="7">
    <source>
        <dbReference type="ARBA" id="ARBA00022840"/>
    </source>
</evidence>
<keyword evidence="6 10" id="KW-0547">Nucleotide-binding</keyword>
<evidence type="ECO:0000256" key="5">
    <source>
        <dbReference type="ARBA" id="ARBA00022694"/>
    </source>
</evidence>
<evidence type="ECO:0000256" key="4">
    <source>
        <dbReference type="ARBA" id="ARBA00022679"/>
    </source>
</evidence>
<dbReference type="Proteomes" id="UP000184536">
    <property type="component" value="Unassembled WGS sequence"/>
</dbReference>
<keyword evidence="15" id="KW-1185">Reference proteome</keyword>
<comment type="cofactor">
    <cofactor evidence="1 10">
        <name>Mg(2+)</name>
        <dbReference type="ChEBI" id="CHEBI:18420"/>
    </cofactor>
</comment>
<evidence type="ECO:0000256" key="3">
    <source>
        <dbReference type="ARBA" id="ARBA00005842"/>
    </source>
</evidence>
<evidence type="ECO:0000256" key="10">
    <source>
        <dbReference type="HAMAP-Rule" id="MF_00185"/>
    </source>
</evidence>
<evidence type="ECO:0000256" key="2">
    <source>
        <dbReference type="ARBA" id="ARBA00003213"/>
    </source>
</evidence>
<dbReference type="Gene3D" id="3.40.50.300">
    <property type="entry name" value="P-loop containing nucleotide triphosphate hydrolases"/>
    <property type="match status" value="1"/>
</dbReference>
<evidence type="ECO:0000256" key="1">
    <source>
        <dbReference type="ARBA" id="ARBA00001946"/>
    </source>
</evidence>
<feature type="site" description="Interaction with substrate tRNA" evidence="10">
    <location>
        <position position="124"/>
    </location>
</feature>
<evidence type="ECO:0000256" key="8">
    <source>
        <dbReference type="ARBA" id="ARBA00022842"/>
    </source>
</evidence>
<organism evidence="14 15">
    <name type="scientific">Geosporobacter subterraneus DSM 17957</name>
    <dbReference type="NCBI Taxonomy" id="1121919"/>
    <lineage>
        <taxon>Bacteria</taxon>
        <taxon>Bacillati</taxon>
        <taxon>Bacillota</taxon>
        <taxon>Clostridia</taxon>
        <taxon>Peptostreptococcales</taxon>
        <taxon>Thermotaleaceae</taxon>
        <taxon>Geosporobacter</taxon>
    </lineage>
</organism>
<name>A0A1M6K7C2_9FIRM</name>
<feature type="binding site" evidence="10">
    <location>
        <begin position="10"/>
        <end position="17"/>
    </location>
    <ligand>
        <name>ATP</name>
        <dbReference type="ChEBI" id="CHEBI:30616"/>
    </ligand>
</feature>
<keyword evidence="7 10" id="KW-0067">ATP-binding</keyword>
<dbReference type="OrthoDB" id="9776390at2"/>
<dbReference type="FunFam" id="1.10.20.140:FF:000001">
    <property type="entry name" value="tRNA dimethylallyltransferase"/>
    <property type="match status" value="1"/>
</dbReference>
<dbReference type="GO" id="GO:0005524">
    <property type="term" value="F:ATP binding"/>
    <property type="evidence" value="ECO:0007669"/>
    <property type="project" value="UniProtKB-UniRule"/>
</dbReference>
<dbReference type="NCBIfam" id="TIGR00174">
    <property type="entry name" value="miaA"/>
    <property type="match status" value="1"/>
</dbReference>
<evidence type="ECO:0000256" key="11">
    <source>
        <dbReference type="RuleBase" id="RU003783"/>
    </source>
</evidence>
<dbReference type="SUPFAM" id="SSF52540">
    <property type="entry name" value="P-loop containing nucleoside triphosphate hydrolases"/>
    <property type="match status" value="2"/>
</dbReference>
<feature type="site" description="Interaction with substrate tRNA" evidence="10">
    <location>
        <position position="101"/>
    </location>
</feature>
<dbReference type="EC" id="2.5.1.75" evidence="10"/>
<evidence type="ECO:0000313" key="15">
    <source>
        <dbReference type="Proteomes" id="UP000184536"/>
    </source>
</evidence>
<dbReference type="RefSeq" id="WP_110941458.1">
    <property type="nucleotide sequence ID" value="NZ_FQZV01000029.1"/>
</dbReference>
<dbReference type="PANTHER" id="PTHR11088">
    <property type="entry name" value="TRNA DIMETHYLALLYLTRANSFERASE"/>
    <property type="match status" value="1"/>
</dbReference>
<comment type="similarity">
    <text evidence="3 10 13">Belongs to the IPP transferase family.</text>
</comment>
<evidence type="ECO:0000313" key="14">
    <source>
        <dbReference type="EMBL" id="SHJ54869.1"/>
    </source>
</evidence>
<reference evidence="15" key="1">
    <citation type="submission" date="2016-11" db="EMBL/GenBank/DDBJ databases">
        <authorList>
            <person name="Varghese N."/>
            <person name="Submissions S."/>
        </authorList>
    </citation>
    <scope>NUCLEOTIDE SEQUENCE [LARGE SCALE GENOMIC DNA]</scope>
    <source>
        <strain evidence="15">DSM 17957</strain>
    </source>
</reference>
<keyword evidence="4 10" id="KW-0808">Transferase</keyword>
<proteinExistence type="inferred from homology"/>
<dbReference type="InterPro" id="IPR039657">
    <property type="entry name" value="Dimethylallyltransferase"/>
</dbReference>
<dbReference type="GO" id="GO:0006400">
    <property type="term" value="P:tRNA modification"/>
    <property type="evidence" value="ECO:0007669"/>
    <property type="project" value="TreeGrafter"/>
</dbReference>
<evidence type="ECO:0000256" key="6">
    <source>
        <dbReference type="ARBA" id="ARBA00022741"/>
    </source>
</evidence>
<dbReference type="EMBL" id="FQZV01000029">
    <property type="protein sequence ID" value="SHJ54869.1"/>
    <property type="molecule type" value="Genomic_DNA"/>
</dbReference>
<dbReference type="STRING" id="1121919.SAMN02745975_02338"/>
<feature type="binding site" evidence="10">
    <location>
        <begin position="12"/>
        <end position="17"/>
    </location>
    <ligand>
        <name>substrate</name>
    </ligand>
</feature>
<comment type="function">
    <text evidence="2 10 12">Catalyzes the transfer of a dimethylallyl group onto the adenine at position 37 in tRNAs that read codons beginning with uridine, leading to the formation of N6-(dimethylallyl)adenosine (i(6)A).</text>
</comment>
<sequence length="313" mass="36399">MKKPLVVIIGPTAVGKTEISIEIAKKIDGEIISADSMQIYKHMDIGSAKPSMEEQDNIPHYLMDEIDPREEFSVAQYQKMAKEYIDKILSKGKLPVIVGGTGLYINSIIYNIDFTATVSNWDLRKRLEEEARKYGNEYIHDQLRRIDPDAAQRIHPNNVKRVIRALEVYYEGGEKIKDFQESLVENPDYQYVMIGLIRDRKELYERINLRVDLMMQQGLIEEVKKLMTLGLDIDAISMKGLGYKEVIRYLKGDYSLKTAVDILKRDTRRYAKRQITWFKRYDKIQWFDVGAYGEKEALVNDITNFIEGKLNLL</sequence>
<comment type="catalytic activity">
    <reaction evidence="9 10 11">
        <text>adenosine(37) in tRNA + dimethylallyl diphosphate = N(6)-dimethylallyladenosine(37) in tRNA + diphosphate</text>
        <dbReference type="Rhea" id="RHEA:26482"/>
        <dbReference type="Rhea" id="RHEA-COMP:10162"/>
        <dbReference type="Rhea" id="RHEA-COMP:10375"/>
        <dbReference type="ChEBI" id="CHEBI:33019"/>
        <dbReference type="ChEBI" id="CHEBI:57623"/>
        <dbReference type="ChEBI" id="CHEBI:74411"/>
        <dbReference type="ChEBI" id="CHEBI:74415"/>
        <dbReference type="EC" id="2.5.1.75"/>
    </reaction>
</comment>
<evidence type="ECO:0000256" key="13">
    <source>
        <dbReference type="RuleBase" id="RU003785"/>
    </source>
</evidence>
<keyword evidence="5 10" id="KW-0819">tRNA processing</keyword>
<dbReference type="InterPro" id="IPR018022">
    <property type="entry name" value="IPT"/>
</dbReference>
<keyword evidence="8 10" id="KW-0460">Magnesium</keyword>
<feature type="region of interest" description="Interaction with substrate tRNA" evidence="10">
    <location>
        <begin position="35"/>
        <end position="38"/>
    </location>
</feature>
<dbReference type="AlphaFoldDB" id="A0A1M6K7C2"/>
<dbReference type="GO" id="GO:0052381">
    <property type="term" value="F:tRNA dimethylallyltransferase activity"/>
    <property type="evidence" value="ECO:0007669"/>
    <property type="project" value="UniProtKB-UniRule"/>
</dbReference>
<accession>A0A1M6K7C2</accession>
<evidence type="ECO:0000256" key="9">
    <source>
        <dbReference type="ARBA" id="ARBA00049563"/>
    </source>
</evidence>
<protein>
    <recommendedName>
        <fullName evidence="10">tRNA dimethylallyltransferase</fullName>
        <ecNumber evidence="10">2.5.1.75</ecNumber>
    </recommendedName>
    <alternativeName>
        <fullName evidence="10">Dimethylallyl diphosphate:tRNA dimethylallyltransferase</fullName>
        <shortName evidence="10">DMAPP:tRNA dimethylallyltransferase</shortName>
        <shortName evidence="10">DMATase</shortName>
    </alternativeName>
    <alternativeName>
        <fullName evidence="10">Isopentenyl-diphosphate:tRNA isopentenyltransferase</fullName>
        <shortName evidence="10">IPP transferase</shortName>
        <shortName evidence="10">IPPT</shortName>
        <shortName evidence="10">IPTase</shortName>
    </alternativeName>
</protein>
<dbReference type="InterPro" id="IPR027417">
    <property type="entry name" value="P-loop_NTPase"/>
</dbReference>
<evidence type="ECO:0000256" key="12">
    <source>
        <dbReference type="RuleBase" id="RU003784"/>
    </source>
</evidence>
<comment type="subunit">
    <text evidence="10">Monomer.</text>
</comment>